<evidence type="ECO:0000256" key="3">
    <source>
        <dbReference type="ARBA" id="ARBA00022553"/>
    </source>
</evidence>
<dbReference type="Pfam" id="PF02518">
    <property type="entry name" value="HATPase_c"/>
    <property type="match status" value="1"/>
</dbReference>
<keyword evidence="6" id="KW-1185">Reference proteome</keyword>
<reference evidence="5 6" key="1">
    <citation type="submission" date="2020-10" db="EMBL/GenBank/DDBJ databases">
        <authorList>
            <person name="Peeters C."/>
        </authorList>
    </citation>
    <scope>NUCLEOTIDE SEQUENCE [LARGE SCALE GENOMIC DNA]</scope>
    <source>
        <strain evidence="5 6">LMG 28140</strain>
    </source>
</reference>
<dbReference type="SUPFAM" id="SSF55874">
    <property type="entry name" value="ATPase domain of HSP90 chaperone/DNA topoisomerase II/histidine kinase"/>
    <property type="match status" value="1"/>
</dbReference>
<dbReference type="PANTHER" id="PTHR43547:SF2">
    <property type="entry name" value="HYBRID SIGNAL TRANSDUCTION HISTIDINE KINASE C"/>
    <property type="match status" value="1"/>
</dbReference>
<dbReference type="InterPro" id="IPR005467">
    <property type="entry name" value="His_kinase_dom"/>
</dbReference>
<dbReference type="CDD" id="cd00082">
    <property type="entry name" value="HisKA"/>
    <property type="match status" value="1"/>
</dbReference>
<dbReference type="InterPro" id="IPR036890">
    <property type="entry name" value="HATPase_C_sf"/>
</dbReference>
<dbReference type="InterPro" id="IPR004358">
    <property type="entry name" value="Sig_transdc_His_kin-like_C"/>
</dbReference>
<feature type="domain" description="Histidine kinase" evidence="4">
    <location>
        <begin position="61"/>
        <end position="279"/>
    </location>
</feature>
<dbReference type="PROSITE" id="PS50109">
    <property type="entry name" value="HIS_KIN"/>
    <property type="match status" value="1"/>
</dbReference>
<sequence length="299" mass="31353">MPAYLASAESLPVGSAVSFVVVTEAMMERSCRAAPDDSLDEARTKIQRAEAPPISSRILAVVAHELRGPLTPLRMASQLIRGASAECPEIVRLTEMIDRQVNGLERLAQDLMDATRVEQEALRLNRANIEINALLADTCEVTVAAAAAKHQTFIASMPDGMLRVDGDPSRLTQAVSNLLHNAVKYTQAHGNIRLGVFVEGNELVIKIDDDGAGISSSLLPHIFDLFAQSSRAISASAGGLGIGLAVVKAIAESHGGTVSGASAGPGKGSEFTLKLPIVTSTNVPCGSVVKRAVAAESLR</sequence>
<dbReference type="InterPro" id="IPR003661">
    <property type="entry name" value="HisK_dim/P_dom"/>
</dbReference>
<dbReference type="CDD" id="cd00075">
    <property type="entry name" value="HATPase"/>
    <property type="match status" value="1"/>
</dbReference>
<evidence type="ECO:0000256" key="2">
    <source>
        <dbReference type="ARBA" id="ARBA00012438"/>
    </source>
</evidence>
<dbReference type="EMBL" id="CAJHCP010000009">
    <property type="protein sequence ID" value="CAD6546553.1"/>
    <property type="molecule type" value="Genomic_DNA"/>
</dbReference>
<dbReference type="Pfam" id="PF00512">
    <property type="entry name" value="HisKA"/>
    <property type="match status" value="1"/>
</dbReference>
<dbReference type="InterPro" id="IPR003594">
    <property type="entry name" value="HATPase_dom"/>
</dbReference>
<evidence type="ECO:0000256" key="1">
    <source>
        <dbReference type="ARBA" id="ARBA00000085"/>
    </source>
</evidence>
<dbReference type="GO" id="GO:0016740">
    <property type="term" value="F:transferase activity"/>
    <property type="evidence" value="ECO:0007669"/>
    <property type="project" value="UniProtKB-KW"/>
</dbReference>
<comment type="caution">
    <text evidence="5">The sequence shown here is derived from an EMBL/GenBank/DDBJ whole genome shotgun (WGS) entry which is preliminary data.</text>
</comment>
<dbReference type="InterPro" id="IPR036097">
    <property type="entry name" value="HisK_dim/P_sf"/>
</dbReference>
<dbReference type="SUPFAM" id="SSF47384">
    <property type="entry name" value="Homodimeric domain of signal transducing histidine kinase"/>
    <property type="match status" value="1"/>
</dbReference>
<proteinExistence type="predicted"/>
<dbReference type="EC" id="2.7.13.3" evidence="2"/>
<evidence type="ECO:0000259" key="4">
    <source>
        <dbReference type="PROSITE" id="PS50109"/>
    </source>
</evidence>
<name>A0ABN7I0G6_9BURK</name>
<protein>
    <recommendedName>
        <fullName evidence="2">histidine kinase</fullName>
        <ecNumber evidence="2">2.7.13.3</ecNumber>
    </recommendedName>
</protein>
<dbReference type="SMART" id="SM00387">
    <property type="entry name" value="HATPase_c"/>
    <property type="match status" value="1"/>
</dbReference>
<comment type="catalytic activity">
    <reaction evidence="1">
        <text>ATP + protein L-histidine = ADP + protein N-phospho-L-histidine.</text>
        <dbReference type="EC" id="2.7.13.3"/>
    </reaction>
</comment>
<dbReference type="RefSeq" id="WP_201644317.1">
    <property type="nucleotide sequence ID" value="NZ_CAJHCP010000009.1"/>
</dbReference>
<dbReference type="PRINTS" id="PR00344">
    <property type="entry name" value="BCTRLSENSOR"/>
</dbReference>
<keyword evidence="5" id="KW-0808">Transferase</keyword>
<evidence type="ECO:0000313" key="5">
    <source>
        <dbReference type="EMBL" id="CAD6546553.1"/>
    </source>
</evidence>
<dbReference type="PANTHER" id="PTHR43547">
    <property type="entry name" value="TWO-COMPONENT HISTIDINE KINASE"/>
    <property type="match status" value="1"/>
</dbReference>
<keyword evidence="3" id="KW-0597">Phosphoprotein</keyword>
<gene>
    <name evidence="5" type="primary">sasA_17</name>
    <name evidence="5" type="ORF">LMG28140_04349</name>
</gene>
<accession>A0ABN7I0G6</accession>
<evidence type="ECO:0000313" key="6">
    <source>
        <dbReference type="Proteomes" id="UP000598032"/>
    </source>
</evidence>
<dbReference type="Gene3D" id="1.10.287.130">
    <property type="match status" value="1"/>
</dbReference>
<dbReference type="Gene3D" id="3.30.565.10">
    <property type="entry name" value="Histidine kinase-like ATPase, C-terminal domain"/>
    <property type="match status" value="1"/>
</dbReference>
<dbReference type="Proteomes" id="UP000598032">
    <property type="component" value="Unassembled WGS sequence"/>
</dbReference>
<dbReference type="SMART" id="SM00388">
    <property type="entry name" value="HisKA"/>
    <property type="match status" value="1"/>
</dbReference>
<organism evidence="5 6">
    <name type="scientific">Paraburkholderia metrosideri</name>
    <dbReference type="NCBI Taxonomy" id="580937"/>
    <lineage>
        <taxon>Bacteria</taxon>
        <taxon>Pseudomonadati</taxon>
        <taxon>Pseudomonadota</taxon>
        <taxon>Betaproteobacteria</taxon>
        <taxon>Burkholderiales</taxon>
        <taxon>Burkholderiaceae</taxon>
        <taxon>Paraburkholderia</taxon>
    </lineage>
</organism>